<sequence>MSSDSIQFQQQISHHNQQLNNHSNFGYQTTVIQQSEHIRILANEYQHDDPMEGPSSMLSDSIIRGNTILCCQKEQSMESYVGSAAPKKSSTNHVVHGVPISVTGSSSMLPGPCGEGRCGMTAAPGFVPPINTSADCMLTCCGGCPPADSYCCPEAHWTTDPIAAAQGFAPISYHPSMFYFSPNYDAHLTNEPVVPQPCLVPGDCSGFYSPIGYMDAGCYGPVYPGIGANAASGDGGVLCKDMFTPNDIPMTTQPSEVKSVGSVALPVEDGDQSELVDISCNTVVSCSQDSQSCTTTSESYSISPSTLQEISPSSMLCEGDLTELADI</sequence>
<evidence type="ECO:0000313" key="1">
    <source>
        <dbReference type="EMBL" id="KAF6038948.1"/>
    </source>
</evidence>
<organism evidence="1 2">
    <name type="scientific">Bugula neritina</name>
    <name type="common">Brown bryozoan</name>
    <name type="synonym">Sertularia neritina</name>
    <dbReference type="NCBI Taxonomy" id="10212"/>
    <lineage>
        <taxon>Eukaryota</taxon>
        <taxon>Metazoa</taxon>
        <taxon>Spiralia</taxon>
        <taxon>Lophotrochozoa</taxon>
        <taxon>Bryozoa</taxon>
        <taxon>Gymnolaemata</taxon>
        <taxon>Cheilostomatida</taxon>
        <taxon>Flustrina</taxon>
        <taxon>Buguloidea</taxon>
        <taxon>Bugulidae</taxon>
        <taxon>Bugula</taxon>
    </lineage>
</organism>
<name>A0A7J7KLP9_BUGNE</name>
<reference evidence="1" key="1">
    <citation type="submission" date="2020-06" db="EMBL/GenBank/DDBJ databases">
        <title>Draft genome of Bugula neritina, a colonial animal packing powerful symbionts and potential medicines.</title>
        <authorList>
            <person name="Rayko M."/>
        </authorList>
    </citation>
    <scope>NUCLEOTIDE SEQUENCE [LARGE SCALE GENOMIC DNA]</scope>
    <source>
        <strain evidence="1">Kwan_BN1</strain>
    </source>
</reference>
<proteinExistence type="predicted"/>
<dbReference type="Proteomes" id="UP000593567">
    <property type="component" value="Unassembled WGS sequence"/>
</dbReference>
<protein>
    <submittedName>
        <fullName evidence="1">Uncharacterized protein</fullName>
    </submittedName>
</protein>
<dbReference type="EMBL" id="VXIV02000324">
    <property type="protein sequence ID" value="KAF6038948.1"/>
    <property type="molecule type" value="Genomic_DNA"/>
</dbReference>
<keyword evidence="2" id="KW-1185">Reference proteome</keyword>
<dbReference type="AlphaFoldDB" id="A0A7J7KLP9"/>
<evidence type="ECO:0000313" key="2">
    <source>
        <dbReference type="Proteomes" id="UP000593567"/>
    </source>
</evidence>
<accession>A0A7J7KLP9</accession>
<comment type="caution">
    <text evidence="1">The sequence shown here is derived from an EMBL/GenBank/DDBJ whole genome shotgun (WGS) entry which is preliminary data.</text>
</comment>
<gene>
    <name evidence="1" type="ORF">EB796_002732</name>
</gene>